<reference evidence="9 10" key="2">
    <citation type="submission" date="2009-02" db="EMBL/GenBank/DDBJ databases">
        <title>Draft genome sequence of Clostridium asparagiforme (DSM 15981).</title>
        <authorList>
            <person name="Sudarsanam P."/>
            <person name="Ley R."/>
            <person name="Guruge J."/>
            <person name="Turnbaugh P.J."/>
            <person name="Mahowald M."/>
            <person name="Liep D."/>
            <person name="Gordon J."/>
        </authorList>
    </citation>
    <scope>NUCLEOTIDE SEQUENCE [LARGE SCALE GENOMIC DNA]</scope>
    <source>
        <strain evidence="9 10">DSM 15981</strain>
    </source>
</reference>
<keyword evidence="7 8" id="KW-0472">Membrane</keyword>
<dbReference type="EMBL" id="ACCJ01000087">
    <property type="protein sequence ID" value="EEG56186.1"/>
    <property type="molecule type" value="Genomic_DNA"/>
</dbReference>
<feature type="transmembrane region" description="Helical" evidence="8">
    <location>
        <begin position="97"/>
        <end position="123"/>
    </location>
</feature>
<evidence type="ECO:0000256" key="3">
    <source>
        <dbReference type="ARBA" id="ARBA00022448"/>
    </source>
</evidence>
<dbReference type="HOGENOM" id="CLU_065777_4_0_9"/>
<dbReference type="Proteomes" id="UP000004756">
    <property type="component" value="Unassembled WGS sequence"/>
</dbReference>
<dbReference type="PANTHER" id="PTHR34979">
    <property type="entry name" value="INNER MEMBRANE PROTEIN YGAZ"/>
    <property type="match status" value="1"/>
</dbReference>
<dbReference type="Pfam" id="PF03591">
    <property type="entry name" value="AzlC"/>
    <property type="match status" value="1"/>
</dbReference>
<dbReference type="PANTHER" id="PTHR34979:SF1">
    <property type="entry name" value="INNER MEMBRANE PROTEIN YGAZ"/>
    <property type="match status" value="1"/>
</dbReference>
<keyword evidence="4" id="KW-1003">Cell membrane</keyword>
<protein>
    <submittedName>
        <fullName evidence="9">Putative azaleucine resistance protein AzlC</fullName>
    </submittedName>
</protein>
<evidence type="ECO:0000256" key="4">
    <source>
        <dbReference type="ARBA" id="ARBA00022475"/>
    </source>
</evidence>
<accession>C0CXK8</accession>
<sequence>MSARTKNPVEIHGKFCYTVSNYGLYSGYTGGRTGYSSQKRKQKAGVIMKKAAKFAFVKSIPIMLGYVFLGIAFGLVLQKAGLGPLWAFLISACVYAGSMQFALVGILTGGLSFVTTAVMTLFINSRHAFYGLTFIERFKKMKKAYPYMVFSLTDETYSLLCSMARPRDFTDREWDMATLFVSLFDQCYWVAGSVLGAMAGQLIAFDSTGIDFAMTALFVVICVDQWKHAKTHLPALTGFACGIVFLALIRSANFILPALAAVAGVLLISRRIIERKMEDSSL</sequence>
<dbReference type="GO" id="GO:0005886">
    <property type="term" value="C:plasma membrane"/>
    <property type="evidence" value="ECO:0007669"/>
    <property type="project" value="UniProtKB-SubCell"/>
</dbReference>
<evidence type="ECO:0000256" key="1">
    <source>
        <dbReference type="ARBA" id="ARBA00004651"/>
    </source>
</evidence>
<evidence type="ECO:0000256" key="5">
    <source>
        <dbReference type="ARBA" id="ARBA00022692"/>
    </source>
</evidence>
<evidence type="ECO:0000313" key="9">
    <source>
        <dbReference type="EMBL" id="EEG56186.1"/>
    </source>
</evidence>
<keyword evidence="5 8" id="KW-0812">Transmembrane</keyword>
<dbReference type="GO" id="GO:1903785">
    <property type="term" value="P:L-valine transmembrane transport"/>
    <property type="evidence" value="ECO:0007669"/>
    <property type="project" value="TreeGrafter"/>
</dbReference>
<feature type="transmembrane region" description="Helical" evidence="8">
    <location>
        <begin position="255"/>
        <end position="273"/>
    </location>
</feature>
<dbReference type="InterPro" id="IPR011606">
    <property type="entry name" value="Brnchd-chn_aa_trnsp_permease"/>
</dbReference>
<evidence type="ECO:0000313" key="10">
    <source>
        <dbReference type="Proteomes" id="UP000004756"/>
    </source>
</evidence>
<comment type="similarity">
    <text evidence="2">Belongs to the AzlC family.</text>
</comment>
<proteinExistence type="inferred from homology"/>
<feature type="transmembrane region" description="Helical" evidence="8">
    <location>
        <begin position="188"/>
        <end position="221"/>
    </location>
</feature>
<feature type="transmembrane region" description="Helical" evidence="8">
    <location>
        <begin position="233"/>
        <end position="249"/>
    </location>
</feature>
<reference evidence="9 10" key="1">
    <citation type="submission" date="2009-01" db="EMBL/GenBank/DDBJ databases">
        <authorList>
            <person name="Fulton L."/>
            <person name="Clifton S."/>
            <person name="Fulton B."/>
            <person name="Xu J."/>
            <person name="Minx P."/>
            <person name="Pepin K.H."/>
            <person name="Johnson M."/>
            <person name="Bhonagiri V."/>
            <person name="Nash W.E."/>
            <person name="Mardis E.R."/>
            <person name="Wilson R.K."/>
        </authorList>
    </citation>
    <scope>NUCLEOTIDE SEQUENCE [LARGE SCALE GENOMIC DNA]</scope>
    <source>
        <strain evidence="9 10">DSM 15981</strain>
    </source>
</reference>
<evidence type="ECO:0000256" key="7">
    <source>
        <dbReference type="ARBA" id="ARBA00023136"/>
    </source>
</evidence>
<comment type="subcellular location">
    <subcellularLocation>
        <location evidence="1">Cell membrane</location>
        <topology evidence="1">Multi-pass membrane protein</topology>
    </subcellularLocation>
</comment>
<comment type="caution">
    <text evidence="9">The sequence shown here is derived from an EMBL/GenBank/DDBJ whole genome shotgun (WGS) entry which is preliminary data.</text>
</comment>
<dbReference type="AlphaFoldDB" id="C0CXK8"/>
<name>C0CXK8_9FIRM</name>
<evidence type="ECO:0000256" key="2">
    <source>
        <dbReference type="ARBA" id="ARBA00010735"/>
    </source>
</evidence>
<keyword evidence="3" id="KW-0813">Transport</keyword>
<evidence type="ECO:0000256" key="6">
    <source>
        <dbReference type="ARBA" id="ARBA00022989"/>
    </source>
</evidence>
<organism evidence="9 10">
    <name type="scientific">[Clostridium] asparagiforme DSM 15981</name>
    <dbReference type="NCBI Taxonomy" id="518636"/>
    <lineage>
        <taxon>Bacteria</taxon>
        <taxon>Bacillati</taxon>
        <taxon>Bacillota</taxon>
        <taxon>Clostridia</taxon>
        <taxon>Lachnospirales</taxon>
        <taxon>Lachnospiraceae</taxon>
        <taxon>Enterocloster</taxon>
    </lineage>
</organism>
<evidence type="ECO:0000256" key="8">
    <source>
        <dbReference type="SAM" id="Phobius"/>
    </source>
</evidence>
<keyword evidence="10" id="KW-1185">Reference proteome</keyword>
<gene>
    <name evidence="9" type="ORF">CLOSTASPAR_01732</name>
</gene>
<keyword evidence="6 8" id="KW-1133">Transmembrane helix</keyword>
<feature type="transmembrane region" description="Helical" evidence="8">
    <location>
        <begin position="55"/>
        <end position="77"/>
    </location>
</feature>